<dbReference type="GeneTree" id="ENSGT01000000215462"/>
<dbReference type="Ensembl" id="ENSCCRT00000147418.1">
    <property type="protein sequence ID" value="ENSCCRP00000165054.1"/>
    <property type="gene ID" value="ENSCCRG00000082888.1"/>
</dbReference>
<organism evidence="4 5">
    <name type="scientific">Cyprinus carpio carpio</name>
    <dbReference type="NCBI Taxonomy" id="630221"/>
    <lineage>
        <taxon>Eukaryota</taxon>
        <taxon>Metazoa</taxon>
        <taxon>Chordata</taxon>
        <taxon>Craniata</taxon>
        <taxon>Vertebrata</taxon>
        <taxon>Euteleostomi</taxon>
        <taxon>Actinopterygii</taxon>
        <taxon>Neopterygii</taxon>
        <taxon>Teleostei</taxon>
        <taxon>Ostariophysi</taxon>
        <taxon>Cypriniformes</taxon>
        <taxon>Cyprinidae</taxon>
        <taxon>Cyprininae</taxon>
        <taxon>Cyprinus</taxon>
    </lineage>
</organism>
<feature type="domain" description="CCHC-type" evidence="3">
    <location>
        <begin position="231"/>
        <end position="245"/>
    </location>
</feature>
<evidence type="ECO:0000256" key="2">
    <source>
        <dbReference type="SAM" id="MobiDB-lite"/>
    </source>
</evidence>
<feature type="domain" description="CCHC-type" evidence="3">
    <location>
        <begin position="214"/>
        <end position="229"/>
    </location>
</feature>
<accession>A0A9J8C4U9</accession>
<feature type="compositionally biased region" description="Acidic residues" evidence="2">
    <location>
        <begin position="270"/>
        <end position="289"/>
    </location>
</feature>
<feature type="compositionally biased region" description="Basic and acidic residues" evidence="2">
    <location>
        <begin position="13"/>
        <end position="33"/>
    </location>
</feature>
<evidence type="ECO:0000259" key="3">
    <source>
        <dbReference type="PROSITE" id="PS50158"/>
    </source>
</evidence>
<feature type="region of interest" description="Disordered" evidence="2">
    <location>
        <begin position="270"/>
        <end position="308"/>
    </location>
</feature>
<evidence type="ECO:0000313" key="4">
    <source>
        <dbReference type="Ensembl" id="ENSCCRP00000165054.1"/>
    </source>
</evidence>
<evidence type="ECO:0000256" key="1">
    <source>
        <dbReference type="PROSITE-ProRule" id="PRU00047"/>
    </source>
</evidence>
<protein>
    <recommendedName>
        <fullName evidence="3">CCHC-type domain-containing protein</fullName>
    </recommendedName>
</protein>
<dbReference type="PROSITE" id="PS50158">
    <property type="entry name" value="ZF_CCHC"/>
    <property type="match status" value="2"/>
</dbReference>
<keyword evidence="5" id="KW-1185">Reference proteome</keyword>
<keyword evidence="1" id="KW-0863">Zinc-finger</keyword>
<dbReference type="OMA" id="ATMIVNV"/>
<dbReference type="InterPro" id="IPR036875">
    <property type="entry name" value="Znf_CCHC_sf"/>
</dbReference>
<sequence>MSNLLTMDGSTNVDKDMAKDKEQGQGIEKEQRRVSRGGSGRREEKNIQEYAKEATMIVNVAEVDGGKAEDVIVALIAKVGVTKVLAVRPRLNKEFEITLENESCCESLKDGLIIKGTQCEVRSLSTRECVVSFMHLPCYITDEEIKSKLNTWGVSATSEIRRRLYPGMSITDGTRYVRVKFPRDVTSLPYSTRFETAEGAQYFRVIHDRQVKICRLCMGPGHVMKDCPEFRCRDCGELGHFARECDAVRCPDCKKGLVKCECWMGAEGDEENNMETEETQSEEEEEEEQMEAREQDEGEQAGGTVGNE</sequence>
<dbReference type="GO" id="GO:0008270">
    <property type="term" value="F:zinc ion binding"/>
    <property type="evidence" value="ECO:0007669"/>
    <property type="project" value="UniProtKB-KW"/>
</dbReference>
<dbReference type="InterPro" id="IPR001878">
    <property type="entry name" value="Znf_CCHC"/>
</dbReference>
<dbReference type="Proteomes" id="UP001108240">
    <property type="component" value="Unplaced"/>
</dbReference>
<dbReference type="Pfam" id="PF00098">
    <property type="entry name" value="zf-CCHC"/>
    <property type="match status" value="1"/>
</dbReference>
<feature type="compositionally biased region" description="Polar residues" evidence="2">
    <location>
        <begin position="1"/>
        <end position="12"/>
    </location>
</feature>
<keyword evidence="1" id="KW-0479">Metal-binding</keyword>
<proteinExistence type="predicted"/>
<dbReference type="SMART" id="SM00343">
    <property type="entry name" value="ZnF_C2HC"/>
    <property type="match status" value="2"/>
</dbReference>
<reference evidence="4" key="2">
    <citation type="submission" date="2025-09" db="UniProtKB">
        <authorList>
            <consortium name="Ensembl"/>
        </authorList>
    </citation>
    <scope>IDENTIFICATION</scope>
</reference>
<dbReference type="GO" id="GO:0003676">
    <property type="term" value="F:nucleic acid binding"/>
    <property type="evidence" value="ECO:0007669"/>
    <property type="project" value="InterPro"/>
</dbReference>
<dbReference type="SUPFAM" id="SSF57756">
    <property type="entry name" value="Retrovirus zinc finger-like domains"/>
    <property type="match status" value="1"/>
</dbReference>
<feature type="region of interest" description="Disordered" evidence="2">
    <location>
        <begin position="1"/>
        <end position="46"/>
    </location>
</feature>
<evidence type="ECO:0000313" key="5">
    <source>
        <dbReference type="Proteomes" id="UP001108240"/>
    </source>
</evidence>
<reference evidence="4" key="1">
    <citation type="submission" date="2025-08" db="UniProtKB">
        <authorList>
            <consortium name="Ensembl"/>
        </authorList>
    </citation>
    <scope>IDENTIFICATION</scope>
</reference>
<dbReference type="Gene3D" id="4.10.60.10">
    <property type="entry name" value="Zinc finger, CCHC-type"/>
    <property type="match status" value="1"/>
</dbReference>
<dbReference type="AlphaFoldDB" id="A0A9J8C4U9"/>
<name>A0A9J8C4U9_CYPCA</name>
<keyword evidence="1" id="KW-0862">Zinc</keyword>